<organism evidence="2 3">
    <name type="scientific">Rangifer tarandus platyrhynchus</name>
    <name type="common">Svalbard reindeer</name>
    <dbReference type="NCBI Taxonomy" id="3082113"/>
    <lineage>
        <taxon>Eukaryota</taxon>
        <taxon>Metazoa</taxon>
        <taxon>Chordata</taxon>
        <taxon>Craniata</taxon>
        <taxon>Vertebrata</taxon>
        <taxon>Euteleostomi</taxon>
        <taxon>Mammalia</taxon>
        <taxon>Eutheria</taxon>
        <taxon>Laurasiatheria</taxon>
        <taxon>Artiodactyla</taxon>
        <taxon>Ruminantia</taxon>
        <taxon>Pecora</taxon>
        <taxon>Cervidae</taxon>
        <taxon>Odocoileinae</taxon>
        <taxon>Rangifer</taxon>
    </lineage>
</organism>
<feature type="compositionally biased region" description="Basic residues" evidence="1">
    <location>
        <begin position="251"/>
        <end position="260"/>
    </location>
</feature>
<evidence type="ECO:0000313" key="2">
    <source>
        <dbReference type="EMBL" id="CAI9160016.1"/>
    </source>
</evidence>
<feature type="compositionally biased region" description="Basic residues" evidence="1">
    <location>
        <begin position="163"/>
        <end position="173"/>
    </location>
</feature>
<reference evidence="2" key="1">
    <citation type="submission" date="2023-04" db="EMBL/GenBank/DDBJ databases">
        <authorList>
            <consortium name="ELIXIR-Norway"/>
        </authorList>
    </citation>
    <scope>NUCLEOTIDE SEQUENCE [LARGE SCALE GENOMIC DNA]</scope>
</reference>
<proteinExistence type="predicted"/>
<evidence type="ECO:0000256" key="1">
    <source>
        <dbReference type="SAM" id="MobiDB-lite"/>
    </source>
</evidence>
<name>A0ABN8YFU3_RANTA</name>
<feature type="compositionally biased region" description="Basic and acidic residues" evidence="1">
    <location>
        <begin position="139"/>
        <end position="154"/>
    </location>
</feature>
<feature type="compositionally biased region" description="Basic residues" evidence="1">
    <location>
        <begin position="395"/>
        <end position="407"/>
    </location>
</feature>
<feature type="region of interest" description="Disordered" evidence="1">
    <location>
        <begin position="1"/>
        <end position="447"/>
    </location>
</feature>
<feature type="compositionally biased region" description="Basic and acidic residues" evidence="1">
    <location>
        <begin position="384"/>
        <end position="394"/>
    </location>
</feature>
<feature type="compositionally biased region" description="Low complexity" evidence="1">
    <location>
        <begin position="353"/>
        <end position="369"/>
    </location>
</feature>
<evidence type="ECO:0000313" key="3">
    <source>
        <dbReference type="Proteomes" id="UP001176941"/>
    </source>
</evidence>
<accession>A0ABN8YFU3</accession>
<dbReference type="EMBL" id="OX459955">
    <property type="protein sequence ID" value="CAI9160016.1"/>
    <property type="molecule type" value="Genomic_DNA"/>
</dbReference>
<sequence length="447" mass="46543">MPTRGLQGPLPGRLAARPERNHWLPSEPLAQHPVFPAHPESTGHQGNCLGKLPRARGARLSPPEQTLRTRLGSERGAWPQHPTDEPGAAPGPRRPPELLSPPSWAGPVVSERAWVPGVAIPYPKPPDRAPRPPAPPPTRPRDAQEPSERPREATDPGEAPRGAARRPGARLAHRPSQPARACGPGRTGAHSDPAGLPAPDVQRAPPTRAGRRALPAALQRTFSPPGSEEAARPASSAGRVPSRPGGDARAQCRRRGRARTRVNQAGAAGTRGGADTRAAAPPPPRVTPARCSAAAARRPARGRPEPGPPLDHRRTPARPAAGKVEPLLTGCPGARPPPAIAARRPRRRPPLPRRGAAEAAQAAQAEAAAPGLRCVAAAAAQHEWGARRADADRPRSRRPRSAARMRRPGGPGRGGACSGAGPARGGAGGGLQGALDPRRLPGPHHTL</sequence>
<feature type="compositionally biased region" description="Low complexity" evidence="1">
    <location>
        <begin position="287"/>
        <end position="297"/>
    </location>
</feature>
<protein>
    <recommendedName>
        <fullName evidence="4">Basic proline-rich protein-like</fullName>
    </recommendedName>
</protein>
<gene>
    <name evidence="2" type="ORF">MRATA1EN1_LOCUS8978</name>
</gene>
<keyword evidence="3" id="KW-1185">Reference proteome</keyword>
<feature type="compositionally biased region" description="Gly residues" evidence="1">
    <location>
        <begin position="409"/>
        <end position="432"/>
    </location>
</feature>
<dbReference type="Proteomes" id="UP001176941">
    <property type="component" value="Chromosome 19"/>
</dbReference>
<evidence type="ECO:0008006" key="4">
    <source>
        <dbReference type="Google" id="ProtNLM"/>
    </source>
</evidence>
<feature type="compositionally biased region" description="Low complexity" evidence="1">
    <location>
        <begin position="265"/>
        <end position="279"/>
    </location>
</feature>